<evidence type="ECO:0000256" key="9">
    <source>
        <dbReference type="RuleBase" id="RU003357"/>
    </source>
</evidence>
<dbReference type="SUPFAM" id="SSF56935">
    <property type="entry name" value="Porins"/>
    <property type="match status" value="1"/>
</dbReference>
<evidence type="ECO:0000259" key="12">
    <source>
        <dbReference type="Pfam" id="PF07715"/>
    </source>
</evidence>
<dbReference type="Pfam" id="PF00593">
    <property type="entry name" value="TonB_dep_Rec_b-barrel"/>
    <property type="match status" value="1"/>
</dbReference>
<evidence type="ECO:0000256" key="1">
    <source>
        <dbReference type="ARBA" id="ARBA00004571"/>
    </source>
</evidence>
<dbReference type="GO" id="GO:0009279">
    <property type="term" value="C:cell outer membrane"/>
    <property type="evidence" value="ECO:0007669"/>
    <property type="project" value="UniProtKB-SubCell"/>
</dbReference>
<dbReference type="Pfam" id="PF07715">
    <property type="entry name" value="Plug"/>
    <property type="match status" value="1"/>
</dbReference>
<keyword evidence="10" id="KW-0732">Signal</keyword>
<feature type="signal peptide" evidence="10">
    <location>
        <begin position="1"/>
        <end position="40"/>
    </location>
</feature>
<feature type="chain" id="PRO_5034521232" evidence="10">
    <location>
        <begin position="41"/>
        <end position="888"/>
    </location>
</feature>
<dbReference type="PANTHER" id="PTHR40980:SF3">
    <property type="entry name" value="TONB-DEPENDENT RECEPTOR-LIKE BETA-BARREL DOMAIN-CONTAINING PROTEIN"/>
    <property type="match status" value="1"/>
</dbReference>
<dbReference type="NCBIfam" id="TIGR01782">
    <property type="entry name" value="TonB-Xanth-Caul"/>
    <property type="match status" value="1"/>
</dbReference>
<keyword evidence="5 9" id="KW-0798">TonB box</keyword>
<dbReference type="Gene3D" id="2.40.170.20">
    <property type="entry name" value="TonB-dependent receptor, beta-barrel domain"/>
    <property type="match status" value="1"/>
</dbReference>
<protein>
    <submittedName>
        <fullName evidence="13">Iron complex outermembrane recepter protein</fullName>
    </submittedName>
</protein>
<keyword evidence="2 8" id="KW-0813">Transport</keyword>
<evidence type="ECO:0000256" key="10">
    <source>
        <dbReference type="SAM" id="SignalP"/>
    </source>
</evidence>
<dbReference type="InterPro" id="IPR010104">
    <property type="entry name" value="TonB_rcpt_bac"/>
</dbReference>
<gene>
    <name evidence="13" type="ORF">PPEP_a2301</name>
</gene>
<dbReference type="InterPro" id="IPR000531">
    <property type="entry name" value="Beta-barrel_TonB"/>
</dbReference>
<evidence type="ECO:0000313" key="13">
    <source>
        <dbReference type="EMBL" id="MBE0344670.1"/>
    </source>
</evidence>
<evidence type="ECO:0000256" key="3">
    <source>
        <dbReference type="ARBA" id="ARBA00022452"/>
    </source>
</evidence>
<sequence>MGRTMKTTKLKQFKLNKLATIVTASTLSPFLLTLSPLTLAAEKSATDNVEVIEVRGIRRSLEASMNTKRFADGIVDAITSEDIGKFPDKNIGDALQRISGVTVERQYGEVSGVTIRGTAPEQSRILLNGQSVASTDWYDLGPSTRTFNMELLSAEQVAAVNVYKTPEANIEEGALGGTVNLVTRKPLDLAAHTYMVSAEAGRSTLYDENDLSGSFLGSWKSDDEKFGVLAAYSLERLTSGRHVIESIGSYGEQFKANPDTNQVSHISAWAIGSQAFRAERERTSAQLTAQFAPSENTEFTVDYFNFEFDNPHVNHNFLTVTGRGAGTTDVTTNDAGGAQRARVLPAYASIIYNPTIRNAVNMEVDVLNFSGKYVGDTFEVSGVIGRSTSDGGTRFGSSSWWIPATDEGDKIGDPAFPNGQNSTDGGFTYDATGPYQIWFDSLDPTDASQLKFAHESNFQTTVQEHEVSYAQADIKWMLEHDYFKNIKTGAKVNKNEFSRIALQRNPADVIGFVPDGHSLANWSDGIFTNLHSQTGGHILNSYAKLDEDKWWDFITGKYEAGELIEQQDLGKTYHVEEDVLAIYVQSDFSGENFRGNIGLRYINTEQQSTGYVDNTTFDETVDYDNWLPSINFAYDFSDDIIIRAAASSVMSRVNYNDLKPGLAIDANFSSAKGGNPNLKPYEADQADIGVEYYFTSASLFSAAVFVKKIDNVVFSTEAVEYVDGCGTDPSKYDQCRVTRPRSNGDGDVTGIELQLQHSFDNGFGFITNYTYVDSETTTPDNTKEMVPGVSENSFNGSLFFENEQFSARIAYNWRSEWIGLGAAQAVRNDSYQQWDASLVWHALDNLDVSLEGVNLTNEVIQSYDTKYNLTQNTIEFGTRYYLGVSYKF</sequence>
<feature type="domain" description="TonB-dependent receptor plug" evidence="12">
    <location>
        <begin position="69"/>
        <end position="178"/>
    </location>
</feature>
<dbReference type="PANTHER" id="PTHR40980">
    <property type="entry name" value="PLUG DOMAIN-CONTAINING PROTEIN"/>
    <property type="match status" value="1"/>
</dbReference>
<comment type="caution">
    <text evidence="13">The sequence shown here is derived from an EMBL/GenBank/DDBJ whole genome shotgun (WGS) entry which is preliminary data.</text>
</comment>
<feature type="domain" description="TonB-dependent receptor-like beta-barrel" evidence="11">
    <location>
        <begin position="415"/>
        <end position="855"/>
    </location>
</feature>
<dbReference type="InterPro" id="IPR037066">
    <property type="entry name" value="Plug_dom_sf"/>
</dbReference>
<dbReference type="Gene3D" id="2.170.130.10">
    <property type="entry name" value="TonB-dependent receptor, plug domain"/>
    <property type="match status" value="1"/>
</dbReference>
<dbReference type="EMBL" id="AQHF01000017">
    <property type="protein sequence ID" value="MBE0344670.1"/>
    <property type="molecule type" value="Genomic_DNA"/>
</dbReference>
<evidence type="ECO:0000256" key="8">
    <source>
        <dbReference type="PROSITE-ProRule" id="PRU01360"/>
    </source>
</evidence>
<evidence type="ECO:0000256" key="5">
    <source>
        <dbReference type="ARBA" id="ARBA00023077"/>
    </source>
</evidence>
<evidence type="ECO:0000259" key="11">
    <source>
        <dbReference type="Pfam" id="PF00593"/>
    </source>
</evidence>
<proteinExistence type="inferred from homology"/>
<evidence type="ECO:0000256" key="7">
    <source>
        <dbReference type="ARBA" id="ARBA00023237"/>
    </source>
</evidence>
<evidence type="ECO:0000256" key="4">
    <source>
        <dbReference type="ARBA" id="ARBA00022692"/>
    </source>
</evidence>
<evidence type="ECO:0000256" key="2">
    <source>
        <dbReference type="ARBA" id="ARBA00022448"/>
    </source>
</evidence>
<name>A0A8I0T238_9GAMM</name>
<dbReference type="Proteomes" id="UP000660708">
    <property type="component" value="Unassembled WGS sequence"/>
</dbReference>
<organism evidence="13 14">
    <name type="scientific">Pseudoalteromonas peptidolytica F12-50-A1</name>
    <dbReference type="NCBI Taxonomy" id="1315280"/>
    <lineage>
        <taxon>Bacteria</taxon>
        <taxon>Pseudomonadati</taxon>
        <taxon>Pseudomonadota</taxon>
        <taxon>Gammaproteobacteria</taxon>
        <taxon>Alteromonadales</taxon>
        <taxon>Pseudoalteromonadaceae</taxon>
        <taxon>Pseudoalteromonas</taxon>
    </lineage>
</organism>
<accession>A0A8I0T238</accession>
<comment type="subcellular location">
    <subcellularLocation>
        <location evidence="1 8">Cell outer membrane</location>
        <topology evidence="1 8">Multi-pass membrane protein</topology>
    </subcellularLocation>
</comment>
<keyword evidence="4 8" id="KW-0812">Transmembrane</keyword>
<keyword evidence="14" id="KW-1185">Reference proteome</keyword>
<reference evidence="13 14" key="1">
    <citation type="submission" date="2015-06" db="EMBL/GenBank/DDBJ databases">
        <title>Genome sequence of Pseudoalteromonas peptidolytica.</title>
        <authorList>
            <person name="Xie B.-B."/>
            <person name="Rong J.-C."/>
            <person name="Qin Q.-L."/>
            <person name="Zhang Y.-Z."/>
        </authorList>
    </citation>
    <scope>NUCLEOTIDE SEQUENCE [LARGE SCALE GENOMIC DNA]</scope>
    <source>
        <strain evidence="13 14">F12-50-A1</strain>
    </source>
</reference>
<evidence type="ECO:0000313" key="14">
    <source>
        <dbReference type="Proteomes" id="UP000660708"/>
    </source>
</evidence>
<keyword evidence="3 8" id="KW-1134">Transmembrane beta strand</keyword>
<keyword evidence="6 8" id="KW-0472">Membrane</keyword>
<keyword evidence="7 8" id="KW-0998">Cell outer membrane</keyword>
<evidence type="ECO:0000256" key="6">
    <source>
        <dbReference type="ARBA" id="ARBA00023136"/>
    </source>
</evidence>
<comment type="similarity">
    <text evidence="8 9">Belongs to the TonB-dependent receptor family.</text>
</comment>
<dbReference type="InterPro" id="IPR039426">
    <property type="entry name" value="TonB-dep_rcpt-like"/>
</dbReference>
<dbReference type="CDD" id="cd01347">
    <property type="entry name" value="ligand_gated_channel"/>
    <property type="match status" value="1"/>
</dbReference>
<dbReference type="InterPro" id="IPR012910">
    <property type="entry name" value="Plug_dom"/>
</dbReference>
<dbReference type="InterPro" id="IPR036942">
    <property type="entry name" value="Beta-barrel_TonB_sf"/>
</dbReference>
<dbReference type="PROSITE" id="PS52016">
    <property type="entry name" value="TONB_DEPENDENT_REC_3"/>
    <property type="match status" value="1"/>
</dbReference>
<dbReference type="AlphaFoldDB" id="A0A8I0T238"/>